<gene>
    <name evidence="1" type="ORF">GCM10020366_65200</name>
</gene>
<reference evidence="2" key="1">
    <citation type="journal article" date="2019" name="Int. J. Syst. Evol. Microbiol.">
        <title>The Global Catalogue of Microorganisms (GCM) 10K type strain sequencing project: providing services to taxonomists for standard genome sequencing and annotation.</title>
        <authorList>
            <consortium name="The Broad Institute Genomics Platform"/>
            <consortium name="The Broad Institute Genome Sequencing Center for Infectious Disease"/>
            <person name="Wu L."/>
            <person name="Ma J."/>
        </authorList>
    </citation>
    <scope>NUCLEOTIDE SEQUENCE [LARGE SCALE GENOMIC DNA]</scope>
    <source>
        <strain evidence="2">JCM 9687</strain>
    </source>
</reference>
<organism evidence="1 2">
    <name type="scientific">Saccharopolyspora gregorii</name>
    <dbReference type="NCBI Taxonomy" id="33914"/>
    <lineage>
        <taxon>Bacteria</taxon>
        <taxon>Bacillati</taxon>
        <taxon>Actinomycetota</taxon>
        <taxon>Actinomycetes</taxon>
        <taxon>Pseudonocardiales</taxon>
        <taxon>Pseudonocardiaceae</taxon>
        <taxon>Saccharopolyspora</taxon>
    </lineage>
</organism>
<sequence>MASVDDVRSGVAHAKQKADEAIGALQQAHSALDEAQNMLTQAIQGSGQDEILMARNMLVEATENLRMVGGTIRSSIDSAESWAGRL</sequence>
<proteinExistence type="predicted"/>
<name>A0ABP6S1F9_9PSEU</name>
<keyword evidence="2" id="KW-1185">Reference proteome</keyword>
<comment type="caution">
    <text evidence="1">The sequence shown here is derived from an EMBL/GenBank/DDBJ whole genome shotgun (WGS) entry which is preliminary data.</text>
</comment>
<accession>A0ABP6S1F9</accession>
<dbReference type="Proteomes" id="UP001500483">
    <property type="component" value="Unassembled WGS sequence"/>
</dbReference>
<dbReference type="RefSeq" id="WP_224956612.1">
    <property type="nucleotide sequence ID" value="NZ_BAAAYK010000038.1"/>
</dbReference>
<evidence type="ECO:0000313" key="2">
    <source>
        <dbReference type="Proteomes" id="UP001500483"/>
    </source>
</evidence>
<protein>
    <recommendedName>
        <fullName evidence="3">WXG100 family type VII secretion target</fullName>
    </recommendedName>
</protein>
<evidence type="ECO:0008006" key="3">
    <source>
        <dbReference type="Google" id="ProtNLM"/>
    </source>
</evidence>
<evidence type="ECO:0000313" key="1">
    <source>
        <dbReference type="EMBL" id="GAA3365409.1"/>
    </source>
</evidence>
<dbReference type="EMBL" id="BAAAYK010000038">
    <property type="protein sequence ID" value="GAA3365409.1"/>
    <property type="molecule type" value="Genomic_DNA"/>
</dbReference>